<dbReference type="Gene3D" id="3.30.530.20">
    <property type="match status" value="1"/>
</dbReference>
<dbReference type="InterPro" id="IPR019587">
    <property type="entry name" value="Polyketide_cyclase/dehydratase"/>
</dbReference>
<dbReference type="InterPro" id="IPR023393">
    <property type="entry name" value="START-like_dom_sf"/>
</dbReference>
<protein>
    <submittedName>
        <fullName evidence="1">Unannotated protein</fullName>
    </submittedName>
</protein>
<dbReference type="CDD" id="cd07812">
    <property type="entry name" value="SRPBCC"/>
    <property type="match status" value="1"/>
</dbReference>
<evidence type="ECO:0000313" key="1">
    <source>
        <dbReference type="EMBL" id="CAB4878536.1"/>
    </source>
</evidence>
<dbReference type="AlphaFoldDB" id="A0A6J7E6E9"/>
<accession>A0A6J7E6E9</accession>
<sequence>MVTGTASVTIDRSPMEVFAAVSDITRTGEWSPECTAGRWVGGATGPVVGAKFEGDNKVVVAGITMKKWTTTSEVTACVPGELFEFVVEGYTTWRYELAPVGTGTTVTESFSFDASKGLQGFIYEKVLRRSRSMTKGMQRTLERLKASLSS</sequence>
<organism evidence="1">
    <name type="scientific">freshwater metagenome</name>
    <dbReference type="NCBI Taxonomy" id="449393"/>
    <lineage>
        <taxon>unclassified sequences</taxon>
        <taxon>metagenomes</taxon>
        <taxon>ecological metagenomes</taxon>
    </lineage>
</organism>
<proteinExistence type="predicted"/>
<dbReference type="Pfam" id="PF10604">
    <property type="entry name" value="Polyketide_cyc2"/>
    <property type="match status" value="1"/>
</dbReference>
<name>A0A6J7E6E9_9ZZZZ</name>
<dbReference type="EMBL" id="CAFBLP010000027">
    <property type="protein sequence ID" value="CAB4878536.1"/>
    <property type="molecule type" value="Genomic_DNA"/>
</dbReference>
<dbReference type="SUPFAM" id="SSF55961">
    <property type="entry name" value="Bet v1-like"/>
    <property type="match status" value="1"/>
</dbReference>
<reference evidence="1" key="1">
    <citation type="submission" date="2020-05" db="EMBL/GenBank/DDBJ databases">
        <authorList>
            <person name="Chiriac C."/>
            <person name="Salcher M."/>
            <person name="Ghai R."/>
            <person name="Kavagutti S V."/>
        </authorList>
    </citation>
    <scope>NUCLEOTIDE SEQUENCE</scope>
</reference>
<gene>
    <name evidence="1" type="ORF">UFOPK3376_01280</name>
</gene>